<dbReference type="SUPFAM" id="SSF53474">
    <property type="entry name" value="alpha/beta-Hydrolases"/>
    <property type="match status" value="1"/>
</dbReference>
<accession>A0A540V3Q0</accession>
<evidence type="ECO:0000313" key="3">
    <source>
        <dbReference type="EMBL" id="TQE91375.1"/>
    </source>
</evidence>
<keyword evidence="4" id="KW-1185">Reference proteome</keyword>
<dbReference type="PANTHER" id="PTHR22946:SF9">
    <property type="entry name" value="POLYKETIDE TRANSFERASE AF380"/>
    <property type="match status" value="1"/>
</dbReference>
<keyword evidence="1" id="KW-0378">Hydrolase</keyword>
<dbReference type="OrthoDB" id="31158at2"/>
<dbReference type="RefSeq" id="WP_141601690.1">
    <property type="nucleotide sequence ID" value="NZ_JARMSB010000019.1"/>
</dbReference>
<comment type="caution">
    <text evidence="3">The sequence shown here is derived from an EMBL/GenBank/DDBJ whole genome shotgun (WGS) entry which is preliminary data.</text>
</comment>
<evidence type="ECO:0000259" key="2">
    <source>
        <dbReference type="Pfam" id="PF00326"/>
    </source>
</evidence>
<dbReference type="Proteomes" id="UP000315753">
    <property type="component" value="Unassembled WGS sequence"/>
</dbReference>
<dbReference type="PANTHER" id="PTHR22946">
    <property type="entry name" value="DIENELACTONE HYDROLASE DOMAIN-CONTAINING PROTEIN-RELATED"/>
    <property type="match status" value="1"/>
</dbReference>
<sequence>MIVNDEMWQDIPVIHFYSDEMNERSPVLIFLHGFQSAKEHNLHYAYRLVKKGVRVVLPDALLHGDRAGDSPEEKMNLQFWNIVVNSIHEVDLLYREIQNRFEPKKTGIAGTSMGGITACGCLKKYDWIDAAGICMGAPGYNALADYQLKEFAKAGIQLPFTDEQIEQMHNVLSEYDITKAPERLNNRPVIFWHGKKDSTVPIGNALHFYETVRPYYKAPERLQFIIDEKQGHKVNRPGMLAVTDFLGKHLTED</sequence>
<dbReference type="GO" id="GO:0006508">
    <property type="term" value="P:proteolysis"/>
    <property type="evidence" value="ECO:0007669"/>
    <property type="project" value="InterPro"/>
</dbReference>
<dbReference type="Gene3D" id="3.40.50.1820">
    <property type="entry name" value="alpha/beta hydrolase"/>
    <property type="match status" value="1"/>
</dbReference>
<name>A0A540V3Q0_9BACL</name>
<dbReference type="InterPro" id="IPR050261">
    <property type="entry name" value="FrsA_esterase"/>
</dbReference>
<dbReference type="InterPro" id="IPR001375">
    <property type="entry name" value="Peptidase_S9_cat"/>
</dbReference>
<gene>
    <name evidence="3" type="ORF">FKZ59_05190</name>
</gene>
<dbReference type="AlphaFoldDB" id="A0A540V3Q0"/>
<organism evidence="3 4">
    <name type="scientific">Ureibacillus terrenus</name>
    <dbReference type="NCBI Taxonomy" id="118246"/>
    <lineage>
        <taxon>Bacteria</taxon>
        <taxon>Bacillati</taxon>
        <taxon>Bacillota</taxon>
        <taxon>Bacilli</taxon>
        <taxon>Bacillales</taxon>
        <taxon>Caryophanaceae</taxon>
        <taxon>Ureibacillus</taxon>
    </lineage>
</organism>
<dbReference type="GO" id="GO:0008236">
    <property type="term" value="F:serine-type peptidase activity"/>
    <property type="evidence" value="ECO:0007669"/>
    <property type="project" value="InterPro"/>
</dbReference>
<dbReference type="EMBL" id="VIGD01000005">
    <property type="protein sequence ID" value="TQE91375.1"/>
    <property type="molecule type" value="Genomic_DNA"/>
</dbReference>
<reference evidence="3 4" key="1">
    <citation type="submission" date="2019-06" db="EMBL/GenBank/DDBJ databases">
        <title>Genome sequence of Ureibacillus terrenus.</title>
        <authorList>
            <person name="Maclea K.S."/>
            <person name="Simoes M."/>
        </authorList>
    </citation>
    <scope>NUCLEOTIDE SEQUENCE [LARGE SCALE GENOMIC DNA]</scope>
    <source>
        <strain evidence="3 4">ATCC BAA-384</strain>
    </source>
</reference>
<dbReference type="InterPro" id="IPR029058">
    <property type="entry name" value="AB_hydrolase_fold"/>
</dbReference>
<feature type="domain" description="Peptidase S9 prolyl oligopeptidase catalytic" evidence="2">
    <location>
        <begin position="100"/>
        <end position="237"/>
    </location>
</feature>
<evidence type="ECO:0000256" key="1">
    <source>
        <dbReference type="ARBA" id="ARBA00022801"/>
    </source>
</evidence>
<evidence type="ECO:0000313" key="4">
    <source>
        <dbReference type="Proteomes" id="UP000315753"/>
    </source>
</evidence>
<protein>
    <submittedName>
        <fullName evidence="3">Prolyl oligopeptidase family serine peptidase</fullName>
    </submittedName>
</protein>
<dbReference type="GO" id="GO:0052689">
    <property type="term" value="F:carboxylic ester hydrolase activity"/>
    <property type="evidence" value="ECO:0007669"/>
    <property type="project" value="UniProtKB-ARBA"/>
</dbReference>
<dbReference type="Pfam" id="PF00326">
    <property type="entry name" value="Peptidase_S9"/>
    <property type="match status" value="1"/>
</dbReference>
<proteinExistence type="predicted"/>